<dbReference type="InterPro" id="IPR045425">
    <property type="entry name" value="DUF6508"/>
</dbReference>
<accession>A0A369L9X6</accession>
<sequence>MKRFEKITKLIPLLEAEETHGEWIIDREHKGTPDDPKQFPFVGYGRVACDLIDMVHECVDDNEDLGVRDYRGVLDGYGLPDEESVLAADISKCDGKCTLAMILTIVRGDRFCEGLLFSYLNNGKMLEWMKRLREIDGE</sequence>
<organism evidence="1 2">
    <name type="scientific">Slackia isoflavoniconvertens</name>
    <dbReference type="NCBI Taxonomy" id="572010"/>
    <lineage>
        <taxon>Bacteria</taxon>
        <taxon>Bacillati</taxon>
        <taxon>Actinomycetota</taxon>
        <taxon>Coriobacteriia</taxon>
        <taxon>Eggerthellales</taxon>
        <taxon>Eggerthellaceae</taxon>
        <taxon>Slackia</taxon>
    </lineage>
</organism>
<name>A0A369L9X6_9ACTN</name>
<dbReference type="Pfam" id="PF20118">
    <property type="entry name" value="DUF6508"/>
    <property type="match status" value="1"/>
</dbReference>
<comment type="caution">
    <text evidence="1">The sequence shown here is derived from an EMBL/GenBank/DDBJ whole genome shotgun (WGS) entry which is preliminary data.</text>
</comment>
<dbReference type="EMBL" id="PPTO01000023">
    <property type="protein sequence ID" value="RDB54975.1"/>
    <property type="molecule type" value="Genomic_DNA"/>
</dbReference>
<dbReference type="AlphaFoldDB" id="A0A369L9X6"/>
<protein>
    <submittedName>
        <fullName evidence="1">Uncharacterized protein</fullName>
    </submittedName>
</protein>
<reference evidence="1 2" key="1">
    <citation type="journal article" date="2018" name="Elife">
        <title>Discovery and characterization of a prevalent human gut bacterial enzyme sufficient for the inactivation of a family of plant toxins.</title>
        <authorList>
            <person name="Koppel N."/>
            <person name="Bisanz J.E."/>
            <person name="Pandelia M.E."/>
            <person name="Turnbaugh P.J."/>
            <person name="Balskus E.P."/>
        </authorList>
    </citation>
    <scope>NUCLEOTIDE SEQUENCE [LARGE SCALE GENOMIC DNA]</scope>
    <source>
        <strain evidence="1 2">OB21 GAM31</strain>
    </source>
</reference>
<evidence type="ECO:0000313" key="1">
    <source>
        <dbReference type="EMBL" id="RDB54975.1"/>
    </source>
</evidence>
<gene>
    <name evidence="1" type="ORF">C1881_09895</name>
</gene>
<evidence type="ECO:0000313" key="2">
    <source>
        <dbReference type="Proteomes" id="UP000253975"/>
    </source>
</evidence>
<dbReference type="RefSeq" id="WP_114616356.1">
    <property type="nucleotide sequence ID" value="NZ_PPTO01000023.1"/>
</dbReference>
<proteinExistence type="predicted"/>
<dbReference type="Proteomes" id="UP000253975">
    <property type="component" value="Unassembled WGS sequence"/>
</dbReference>